<accession>A0A970B6Q6</accession>
<dbReference type="RefSeq" id="WP_168148150.1">
    <property type="nucleotide sequence ID" value="NZ_JAAVXB010000005.1"/>
</dbReference>
<dbReference type="EMBL" id="JAAVXB010000005">
    <property type="protein sequence ID" value="NKF22850.1"/>
    <property type="molecule type" value="Genomic_DNA"/>
</dbReference>
<feature type="region of interest" description="Disordered" evidence="1">
    <location>
        <begin position="1"/>
        <end position="20"/>
    </location>
</feature>
<dbReference type="SUPFAM" id="SSF109604">
    <property type="entry name" value="HD-domain/PDEase-like"/>
    <property type="match status" value="1"/>
</dbReference>
<reference evidence="2" key="1">
    <citation type="submission" date="2020-03" db="EMBL/GenBank/DDBJ databases">
        <title>Solimonas marina sp. nov., isolated from deep seawater of the Pacific Ocean.</title>
        <authorList>
            <person name="Liu X."/>
            <person name="Lai Q."/>
            <person name="Sun F."/>
            <person name="Gai Y."/>
            <person name="Li G."/>
            <person name="Shao Z."/>
        </authorList>
    </citation>
    <scope>NUCLEOTIDE SEQUENCE</scope>
    <source>
        <strain evidence="2">C16B3</strain>
    </source>
</reference>
<protein>
    <recommendedName>
        <fullName evidence="4">HD/PDEase domain-containing protein</fullName>
    </recommendedName>
</protein>
<evidence type="ECO:0000256" key="1">
    <source>
        <dbReference type="SAM" id="MobiDB-lite"/>
    </source>
</evidence>
<evidence type="ECO:0008006" key="4">
    <source>
        <dbReference type="Google" id="ProtNLM"/>
    </source>
</evidence>
<keyword evidence="3" id="KW-1185">Reference proteome</keyword>
<sequence>MRNPRTPAERDGRRNHYDVTGRVRISHPHEVRDAVCTLLHARWPALDLKPLRHAFSTFARLYAGQLPGYQGCDTWYHDAQHSLDCALAMARLLDGHERSVPAGQRLGPRRALLGIVMALFHDAGYIRRRGDRAGNGAEFTLTHVRRSGEFLRDYLPRVGLRADISCARQLVHFTGYEIALEQIRVRNERDRTLGFLLGTADVLAQTADRCYLEKCRDFLYREFALCGLAGQPRSGAPTPIYASAEDLLNRTATFNRQLWAERLDGHFRGVHRYLDVHFGGSNPYRAAIDVHLNRIEALVQSGRLDELRRRPVAINRERLRRILATPKRRARTMRIAA</sequence>
<proteinExistence type="predicted"/>
<name>A0A970B6Q6_9GAMM</name>
<comment type="caution">
    <text evidence="2">The sequence shown here is derived from an EMBL/GenBank/DDBJ whole genome shotgun (WGS) entry which is preliminary data.</text>
</comment>
<evidence type="ECO:0000313" key="2">
    <source>
        <dbReference type="EMBL" id="NKF22850.1"/>
    </source>
</evidence>
<organism evidence="2 3">
    <name type="scientific">Solimonas marina</name>
    <dbReference type="NCBI Taxonomy" id="2714601"/>
    <lineage>
        <taxon>Bacteria</taxon>
        <taxon>Pseudomonadati</taxon>
        <taxon>Pseudomonadota</taxon>
        <taxon>Gammaproteobacteria</taxon>
        <taxon>Nevskiales</taxon>
        <taxon>Nevskiaceae</taxon>
        <taxon>Solimonas</taxon>
    </lineage>
</organism>
<dbReference type="Proteomes" id="UP000653472">
    <property type="component" value="Unassembled WGS sequence"/>
</dbReference>
<evidence type="ECO:0000313" key="3">
    <source>
        <dbReference type="Proteomes" id="UP000653472"/>
    </source>
</evidence>
<gene>
    <name evidence="2" type="ORF">G7Y82_11020</name>
</gene>
<feature type="compositionally biased region" description="Basic and acidic residues" evidence="1">
    <location>
        <begin position="7"/>
        <end position="20"/>
    </location>
</feature>
<dbReference type="AlphaFoldDB" id="A0A970B6Q6"/>